<dbReference type="SMART" id="SM00753">
    <property type="entry name" value="PAM"/>
    <property type="match status" value="1"/>
</dbReference>
<evidence type="ECO:0000256" key="1">
    <source>
        <dbReference type="ARBA" id="ARBA00025771"/>
    </source>
</evidence>
<organism evidence="3">
    <name type="scientific">Blastobotrys adeninivorans</name>
    <name type="common">Yeast</name>
    <name type="synonym">Arxula adeninivorans</name>
    <dbReference type="NCBI Taxonomy" id="409370"/>
    <lineage>
        <taxon>Eukaryota</taxon>
        <taxon>Fungi</taxon>
        <taxon>Dikarya</taxon>
        <taxon>Ascomycota</taxon>
        <taxon>Saccharomycotina</taxon>
        <taxon>Dipodascomycetes</taxon>
        <taxon>Dipodascales</taxon>
        <taxon>Trichomonascaceae</taxon>
        <taxon>Blastobotrys</taxon>
    </lineage>
</organism>
<dbReference type="InterPro" id="IPR000717">
    <property type="entry name" value="PCI_dom"/>
</dbReference>
<dbReference type="Gene3D" id="1.10.10.10">
    <property type="entry name" value="Winged helix-like DNA-binding domain superfamily/Winged helix DNA-binding domain"/>
    <property type="match status" value="1"/>
</dbReference>
<dbReference type="InterPro" id="IPR045114">
    <property type="entry name" value="Csn12-like"/>
</dbReference>
<dbReference type="PhylomeDB" id="A0A060T0S2"/>
<dbReference type="EMBL" id="HG937693">
    <property type="protein sequence ID" value="CDP34558.1"/>
    <property type="molecule type" value="Genomic_DNA"/>
</dbReference>
<gene>
    <name evidence="3" type="ORF">GNLVRS02_ARAD1C15224g</name>
</gene>
<dbReference type="PANTHER" id="PTHR12732">
    <property type="entry name" value="UNCHARACTERIZED PROTEASOME COMPONENT REGION PCI-CONTAINING"/>
    <property type="match status" value="1"/>
</dbReference>
<protein>
    <submittedName>
        <fullName evidence="3">ARAD1C15224p</fullName>
    </submittedName>
</protein>
<dbReference type="PROSITE" id="PS50250">
    <property type="entry name" value="PCI"/>
    <property type="match status" value="1"/>
</dbReference>
<evidence type="ECO:0000313" key="3">
    <source>
        <dbReference type="EMBL" id="CDP34558.1"/>
    </source>
</evidence>
<dbReference type="GO" id="GO:0003723">
    <property type="term" value="F:RNA binding"/>
    <property type="evidence" value="ECO:0007669"/>
    <property type="project" value="InterPro"/>
</dbReference>
<evidence type="ECO:0000259" key="2">
    <source>
        <dbReference type="PROSITE" id="PS50250"/>
    </source>
</evidence>
<comment type="similarity">
    <text evidence="1">Belongs to the CSN12 family.</text>
</comment>
<reference evidence="3" key="2">
    <citation type="submission" date="2014-06" db="EMBL/GenBank/DDBJ databases">
        <title>The complete genome of Blastobotrys (Arxula) adeninivorans LS3 - a yeast of biotechnological interest.</title>
        <authorList>
            <person name="Kunze G."/>
            <person name="Gaillardin C."/>
            <person name="Czernicka M."/>
            <person name="Durrens P."/>
            <person name="Martin T."/>
            <person name="Boer E."/>
            <person name="Gabaldon T."/>
            <person name="Cruz J."/>
            <person name="Talla E."/>
            <person name="Marck C."/>
            <person name="Goffeau A."/>
            <person name="Barbe V."/>
            <person name="Baret P."/>
            <person name="Baronian K."/>
            <person name="Beier S."/>
            <person name="Bleykasten C."/>
            <person name="Bode R."/>
            <person name="Casaregola S."/>
            <person name="Despons L."/>
            <person name="Fairhead C."/>
            <person name="Giersberg M."/>
            <person name="Gierski P."/>
            <person name="Hahnel U."/>
            <person name="Hartmann A."/>
            <person name="Jankowska D."/>
            <person name="Jubin C."/>
            <person name="Jung P."/>
            <person name="Lafontaine I."/>
            <person name="Leh-Louis V."/>
            <person name="Lemaire M."/>
            <person name="Marcet-Houben M."/>
            <person name="Mascher M."/>
            <person name="Morel G."/>
            <person name="Richard G.-F."/>
            <person name="Riechen J."/>
            <person name="Sacerdot C."/>
            <person name="Sarkar A."/>
            <person name="Savel G."/>
            <person name="Schacherer J."/>
            <person name="Sherman D."/>
            <person name="Straub M.-L."/>
            <person name="Stein N."/>
            <person name="Thierry A."/>
            <person name="Trautwein-Schult A."/>
            <person name="Westhof E."/>
            <person name="Worch S."/>
            <person name="Dujon B."/>
            <person name="Souciet J.-L."/>
            <person name="Wincker P."/>
            <person name="Scholz U."/>
            <person name="Neuveglise N."/>
        </authorList>
    </citation>
    <scope>NUCLEOTIDE SEQUENCE</scope>
    <source>
        <strain evidence="3">LS3</strain>
    </source>
</reference>
<feature type="domain" description="PCI" evidence="2">
    <location>
        <begin position="205"/>
        <end position="403"/>
    </location>
</feature>
<reference evidence="3" key="1">
    <citation type="submission" date="2014-02" db="EMBL/GenBank/DDBJ databases">
        <authorList>
            <person name="Genoscope - CEA"/>
        </authorList>
    </citation>
    <scope>NUCLEOTIDE SEQUENCE</scope>
    <source>
        <strain evidence="3">LS3</strain>
    </source>
</reference>
<name>A0A060T0S2_BLAAD</name>
<dbReference type="InterPro" id="IPR036388">
    <property type="entry name" value="WH-like_DNA-bd_sf"/>
</dbReference>
<accession>A0A060T0S2</accession>
<dbReference type="AlphaFoldDB" id="A0A060T0S2"/>
<dbReference type="PANTHER" id="PTHR12732:SF0">
    <property type="entry name" value="PCI DOMAIN-CONTAINING PROTEIN 2"/>
    <property type="match status" value="1"/>
</dbReference>
<sequence length="411" mass="47316">MNFASQLNQAVTRQDGTAAAKLLSITHADLSEFAHSTNAAMVTQTLGTKIKDPQWAEIAVAHWLVAVQVVIKQDLKEAYAAQNALLMSTNRAAEKTDNWILPVLYTVAKELRHLSILADKSAQNTSDKLEEATRTINRAFTLCLNDRNPVMDTSKKWGTYYFVGELFKIYFRLDKRPLAKSALKVLQSMTKDLPPLEEYPKSHQVTYLYYWGVLMFIDEDYLVAEEKLERALQLCHKKAHKNQEQILLYLLPIKVLKGFAVSKQVWKKFPRLAALYKDILCAHKQGHFKRFDDAVEERRTVLVKKYVYLTMERLKLRTAYNLIKWTHDQSKTTRLSVALLRDLFNLSGFWTAQDSDDHKDKNHQQEDRMDEIEGIIATLISSGKIKGYISHERRTVVLSNKDPFPSQSQAH</sequence>
<dbReference type="GO" id="GO:0003690">
    <property type="term" value="F:double-stranded DNA binding"/>
    <property type="evidence" value="ECO:0007669"/>
    <property type="project" value="InterPro"/>
</dbReference>
<proteinExistence type="inferred from homology"/>
<dbReference type="Pfam" id="PF01399">
    <property type="entry name" value="PCI"/>
    <property type="match status" value="1"/>
</dbReference>